<feature type="region of interest" description="Disordered" evidence="1">
    <location>
        <begin position="159"/>
        <end position="281"/>
    </location>
</feature>
<evidence type="ECO:0000313" key="2">
    <source>
        <dbReference type="EMBL" id="GAA2459007.1"/>
    </source>
</evidence>
<dbReference type="PROSITE" id="PS51257">
    <property type="entry name" value="PROKAR_LIPOPROTEIN"/>
    <property type="match status" value="1"/>
</dbReference>
<feature type="compositionally biased region" description="Low complexity" evidence="1">
    <location>
        <begin position="205"/>
        <end position="241"/>
    </location>
</feature>
<dbReference type="PANTHER" id="PTHR39335:SF1">
    <property type="entry name" value="BLL4220 PROTEIN"/>
    <property type="match status" value="1"/>
</dbReference>
<evidence type="ECO:0008006" key="4">
    <source>
        <dbReference type="Google" id="ProtNLM"/>
    </source>
</evidence>
<dbReference type="EMBL" id="BAAARW010000050">
    <property type="protein sequence ID" value="GAA2459007.1"/>
    <property type="molecule type" value="Genomic_DNA"/>
</dbReference>
<protein>
    <recommendedName>
        <fullName evidence="4">Lipoprotein</fullName>
    </recommendedName>
</protein>
<evidence type="ECO:0000256" key="1">
    <source>
        <dbReference type="SAM" id="MobiDB-lite"/>
    </source>
</evidence>
<feature type="region of interest" description="Disordered" evidence="1">
    <location>
        <begin position="40"/>
        <end position="63"/>
    </location>
</feature>
<accession>A0ABP5XL17</accession>
<evidence type="ECO:0000313" key="3">
    <source>
        <dbReference type="Proteomes" id="UP001501231"/>
    </source>
</evidence>
<dbReference type="RefSeq" id="WP_344598528.1">
    <property type="nucleotide sequence ID" value="NZ_BAAARW010000050.1"/>
</dbReference>
<feature type="compositionally biased region" description="Pro residues" evidence="1">
    <location>
        <begin position="190"/>
        <end position="204"/>
    </location>
</feature>
<sequence length="281" mass="26978">MTLRRRVAPIGVSVVAGITLTACSVSSGGMPISALENGDGYGKPVNGEPPSAAQGSGAPGNGAPVGVTRLHVNVAGTLGSVVVDNDGRTLYRYDRDRARPSASTCTGTCTRMWPPVRWTPTLRASGGVNPASVGRVRRPDGTLQLTVNGWPMYRHAQDTAPGDATGQGTSGAWFAARPNGTRAGFTQGIPVPPGYGPGGTPPAPGSVGAAPGGTIPNSTAPAPGGTGNVPNGTGNAPNGTGNAPGGTGTAPGGTGTTQGGGGSAPGGATSGGAGSGAPPGS</sequence>
<dbReference type="Pfam" id="PF03640">
    <property type="entry name" value="Lipoprotein_15"/>
    <property type="match status" value="2"/>
</dbReference>
<dbReference type="Proteomes" id="UP001501231">
    <property type="component" value="Unassembled WGS sequence"/>
</dbReference>
<keyword evidence="3" id="KW-1185">Reference proteome</keyword>
<dbReference type="InterPro" id="IPR005297">
    <property type="entry name" value="Lipoprotein_repeat"/>
</dbReference>
<name>A0ABP5XL17_9ACTN</name>
<proteinExistence type="predicted"/>
<comment type="caution">
    <text evidence="2">The sequence shown here is derived from an EMBL/GenBank/DDBJ whole genome shotgun (WGS) entry which is preliminary data.</text>
</comment>
<gene>
    <name evidence="2" type="ORF">GCM10010191_93870</name>
</gene>
<reference evidence="3" key="1">
    <citation type="journal article" date="2019" name="Int. J. Syst. Evol. Microbiol.">
        <title>The Global Catalogue of Microorganisms (GCM) 10K type strain sequencing project: providing services to taxonomists for standard genome sequencing and annotation.</title>
        <authorList>
            <consortium name="The Broad Institute Genomics Platform"/>
            <consortium name="The Broad Institute Genome Sequencing Center for Infectious Disease"/>
            <person name="Wu L."/>
            <person name="Ma J."/>
        </authorList>
    </citation>
    <scope>NUCLEOTIDE SEQUENCE [LARGE SCALE GENOMIC DNA]</scope>
    <source>
        <strain evidence="3">JCM 3325</strain>
    </source>
</reference>
<feature type="compositionally biased region" description="Gly residues" evidence="1">
    <location>
        <begin position="242"/>
        <end position="281"/>
    </location>
</feature>
<organism evidence="2 3">
    <name type="scientific">Actinomadura vinacea</name>
    <dbReference type="NCBI Taxonomy" id="115336"/>
    <lineage>
        <taxon>Bacteria</taxon>
        <taxon>Bacillati</taxon>
        <taxon>Actinomycetota</taxon>
        <taxon>Actinomycetes</taxon>
        <taxon>Streptosporangiales</taxon>
        <taxon>Thermomonosporaceae</taxon>
        <taxon>Actinomadura</taxon>
    </lineage>
</organism>
<dbReference type="PANTHER" id="PTHR39335">
    <property type="entry name" value="BLL4220 PROTEIN"/>
    <property type="match status" value="1"/>
</dbReference>